<name>A0ABP0ZDZ9_9ASCO</name>
<feature type="region of interest" description="Disordered" evidence="1">
    <location>
        <begin position="398"/>
        <end position="440"/>
    </location>
</feature>
<feature type="compositionally biased region" description="Basic and acidic residues" evidence="1">
    <location>
        <begin position="84"/>
        <end position="101"/>
    </location>
</feature>
<feature type="compositionally biased region" description="Polar residues" evidence="1">
    <location>
        <begin position="50"/>
        <end position="68"/>
    </location>
</feature>
<dbReference type="Gene3D" id="1.25.40.990">
    <property type="match status" value="1"/>
</dbReference>
<dbReference type="PANTHER" id="PTHR12436">
    <property type="entry name" value="80 KDA MCM3-ASSOCIATED PROTEIN"/>
    <property type="match status" value="1"/>
</dbReference>
<sequence>MSNCYNEVQPTIFKRGKGRGRGDSRGRGRGRGKRGTSNNNAGGDGGRGNFSQGNTESGYGQSNYNNGYPVSGYGFSNGGSGSYDNDHGSGRGQADTRRPDTPDDEFSGYSAPTKPEAMSFGGFSEAPPPRLSRNPELSPSVPQNNAASVDHYSHNEGASFNEEGRNPASSSEDVGSRTSSEDNPEIPPSATAFVETNLKRVFALSPEKQAIAKEQMGKLLRIAKTEKLFWANDWTAQRIPILDDNCELELECQRLERMRRQGKGPKQKITRKSPHHPPFAETVRRENFNHDPASTHENGAIVEEQPHGFLHNSTSFESSTVHDEPHTHNPPGIPLATRPLPREYDVDLLGVSLANASAKGHIHTNNDSGTIGFNDNLSSAAAESDTSSAMKPMSYADINAKHKGSDDYVSSERKRQRRERFELHPSNGSPSSASVLPTVSPDGSNSGAFVGKSVSLEKDYLRLTSAPDPDKVRPQWVLQRSIAHVLDKYHTMEVNIAYDYIKNQLKSIRQDLTVQHIKNEFAIEIYEQNARLSIKHNDLGEFNQCQTQLKNLYHMRRSSSSDPASPRRHCFISCELEMLCYRVIYMMITRNNSEIMKLKSLFARDYLEFAYPEPHQIYLELINALFRCNFNKLTTNSIRFFSQLATFKHKRDTALALQMIDNFLADKVRLVQLGNVCASYHKMSLRVLSSLLAFPQDEESGDECRRFLNRLKLAAPFISNEDFDAKRAKSAVMAKIASSQKVDIKGQK</sequence>
<proteinExistence type="predicted"/>
<feature type="compositionally biased region" description="Basic and acidic residues" evidence="1">
    <location>
        <begin position="399"/>
        <end position="423"/>
    </location>
</feature>
<dbReference type="EMBL" id="OZ022405">
    <property type="protein sequence ID" value="CAK9436029.1"/>
    <property type="molecule type" value="Genomic_DNA"/>
</dbReference>
<feature type="region of interest" description="Disordered" evidence="1">
    <location>
        <begin position="1"/>
        <end position="189"/>
    </location>
</feature>
<evidence type="ECO:0000313" key="4">
    <source>
        <dbReference type="Proteomes" id="UP001497383"/>
    </source>
</evidence>
<accession>A0ABP0ZDZ9</accession>
<feature type="domain" description="SAC3/GANP/THP3 conserved" evidence="2">
    <location>
        <begin position="464"/>
        <end position="706"/>
    </location>
</feature>
<evidence type="ECO:0000313" key="3">
    <source>
        <dbReference type="EMBL" id="CAK9436029.1"/>
    </source>
</evidence>
<reference evidence="3 4" key="1">
    <citation type="submission" date="2024-03" db="EMBL/GenBank/DDBJ databases">
        <authorList>
            <person name="Brejova B."/>
        </authorList>
    </citation>
    <scope>NUCLEOTIDE SEQUENCE [LARGE SCALE GENOMIC DNA]</scope>
    <source>
        <strain evidence="3 4">CBS 14171</strain>
    </source>
</reference>
<dbReference type="Proteomes" id="UP001497383">
    <property type="component" value="Chromosome 1"/>
</dbReference>
<feature type="compositionally biased region" description="Basic residues" evidence="1">
    <location>
        <begin position="260"/>
        <end position="275"/>
    </location>
</feature>
<feature type="compositionally biased region" description="Polar residues" evidence="1">
    <location>
        <begin position="167"/>
        <end position="178"/>
    </location>
</feature>
<gene>
    <name evidence="3" type="ORF">LODBEIA_P05960</name>
</gene>
<dbReference type="InterPro" id="IPR045107">
    <property type="entry name" value="SAC3/GANP/THP3"/>
</dbReference>
<feature type="region of interest" description="Disordered" evidence="1">
    <location>
        <begin position="259"/>
        <end position="279"/>
    </location>
</feature>
<feature type="region of interest" description="Disordered" evidence="1">
    <location>
        <begin position="316"/>
        <end position="339"/>
    </location>
</feature>
<evidence type="ECO:0000259" key="2">
    <source>
        <dbReference type="Pfam" id="PF03399"/>
    </source>
</evidence>
<evidence type="ECO:0000256" key="1">
    <source>
        <dbReference type="SAM" id="MobiDB-lite"/>
    </source>
</evidence>
<feature type="compositionally biased region" description="Polar residues" evidence="1">
    <location>
        <begin position="135"/>
        <end position="147"/>
    </location>
</feature>
<protein>
    <recommendedName>
        <fullName evidence="2">SAC3/GANP/THP3 conserved domain-containing protein</fullName>
    </recommendedName>
</protein>
<dbReference type="RefSeq" id="XP_066827534.1">
    <property type="nucleotide sequence ID" value="XM_066976349.1"/>
</dbReference>
<dbReference type="GeneID" id="92205792"/>
<feature type="compositionally biased region" description="Polar residues" evidence="1">
    <location>
        <begin position="426"/>
        <end position="440"/>
    </location>
</feature>
<dbReference type="PANTHER" id="PTHR12436:SF4">
    <property type="entry name" value="LEUKOCYTE RECEPTOR CLUSTER MEMBER 8"/>
    <property type="match status" value="1"/>
</dbReference>
<dbReference type="Pfam" id="PF03399">
    <property type="entry name" value="SAC3_GANP"/>
    <property type="match status" value="1"/>
</dbReference>
<organism evidence="3 4">
    <name type="scientific">Lodderomyces beijingensis</name>
    <dbReference type="NCBI Taxonomy" id="1775926"/>
    <lineage>
        <taxon>Eukaryota</taxon>
        <taxon>Fungi</taxon>
        <taxon>Dikarya</taxon>
        <taxon>Ascomycota</taxon>
        <taxon>Saccharomycotina</taxon>
        <taxon>Pichiomycetes</taxon>
        <taxon>Debaryomycetaceae</taxon>
        <taxon>Candida/Lodderomyces clade</taxon>
        <taxon>Lodderomyces</taxon>
    </lineage>
</organism>
<keyword evidence="4" id="KW-1185">Reference proteome</keyword>
<dbReference type="InterPro" id="IPR005062">
    <property type="entry name" value="SAC3/GANP/THP3_conserved"/>
</dbReference>